<dbReference type="InterPro" id="IPR006202">
    <property type="entry name" value="Neur_chan_lig-bd"/>
</dbReference>
<dbReference type="Pfam" id="PF02931">
    <property type="entry name" value="Neur_chan_LBD"/>
    <property type="match status" value="1"/>
</dbReference>
<dbReference type="Proteomes" id="UP001152795">
    <property type="component" value="Unassembled WGS sequence"/>
</dbReference>
<dbReference type="CDD" id="cd18997">
    <property type="entry name" value="LGIC_ECD_nAChR"/>
    <property type="match status" value="1"/>
</dbReference>
<organism evidence="8 9">
    <name type="scientific">Paramuricea clavata</name>
    <name type="common">Red gorgonian</name>
    <name type="synonym">Violescent sea-whip</name>
    <dbReference type="NCBI Taxonomy" id="317549"/>
    <lineage>
        <taxon>Eukaryota</taxon>
        <taxon>Metazoa</taxon>
        <taxon>Cnidaria</taxon>
        <taxon>Anthozoa</taxon>
        <taxon>Octocorallia</taxon>
        <taxon>Malacalcyonacea</taxon>
        <taxon>Plexauridae</taxon>
        <taxon>Paramuricea</taxon>
    </lineage>
</organism>
<dbReference type="AlphaFoldDB" id="A0A6S7GB38"/>
<dbReference type="CDD" id="cd19051">
    <property type="entry name" value="LGIC_TM_cation"/>
    <property type="match status" value="1"/>
</dbReference>
<comment type="caution">
    <text evidence="8">The sequence shown here is derived from an EMBL/GenBank/DDBJ whole genome shotgun (WGS) entry which is preliminary data.</text>
</comment>
<name>A0A6S7GB38_PARCT</name>
<evidence type="ECO:0000256" key="4">
    <source>
        <dbReference type="ARBA" id="ARBA00022989"/>
    </source>
</evidence>
<evidence type="ECO:0000313" key="8">
    <source>
        <dbReference type="EMBL" id="CAB3988233.1"/>
    </source>
</evidence>
<evidence type="ECO:0000313" key="9">
    <source>
        <dbReference type="Proteomes" id="UP001152795"/>
    </source>
</evidence>
<keyword evidence="3" id="KW-0812">Transmembrane</keyword>
<sequence>MFLVLPGCLLLVFSGVQSKTSIDLMQHLFNASRYDRRVIPSVGLGTNVPLNVSLNLALMQIENLDEKRQVLISHIVQTLQWTDPHLTWDPSEYLGTEHVKVSASKLWTPDIVLYNSITQDQAVGMRRGDVLLHHNGFVTLKYSKIIQSSCKTNVAHYPFDKQECIFKFGSWAFNGFDIAVDSRNEGGDLSSYTKSGEWEIVEFSTEQHKIVYGCCPEPYYDVTYYLKLRRQVLYYAMYFIIPCALIALLAATIFLLPQDCSERITVGMCSLVGLSFFFLLVSENMPPSDNVPLIGGYYSVTMVQMGFSFFMNVLVLRFHHMTDEKVPAWVRKFILGYGARLLRKKFYSKENAECDRNENADQIKVNGDAQDSFLMKVIGKKEYCNEIVEEDMKIAGAIEEDAEGKKRDVEWKQAAAVLNDLALILHVVVVLLTFAAMFFEVLFIAKS</sequence>
<accession>A0A6S7GB38</accession>
<feature type="domain" description="Neurotransmitter-gated ion-channel ligand-binding" evidence="6">
    <location>
        <begin position="23"/>
        <end position="231"/>
    </location>
</feature>
<dbReference type="Gene3D" id="1.20.58.390">
    <property type="entry name" value="Neurotransmitter-gated ion-channel transmembrane domain"/>
    <property type="match status" value="1"/>
</dbReference>
<evidence type="ECO:0000256" key="1">
    <source>
        <dbReference type="ARBA" id="ARBA00004141"/>
    </source>
</evidence>
<dbReference type="FunFam" id="1.20.58.390:FF:000043">
    <property type="entry name" value="AcetylCholine Receptor"/>
    <property type="match status" value="1"/>
</dbReference>
<dbReference type="GO" id="GO:0005230">
    <property type="term" value="F:extracellular ligand-gated monoatomic ion channel activity"/>
    <property type="evidence" value="ECO:0007669"/>
    <property type="project" value="InterPro"/>
</dbReference>
<dbReference type="GO" id="GO:0004888">
    <property type="term" value="F:transmembrane signaling receptor activity"/>
    <property type="evidence" value="ECO:0007669"/>
    <property type="project" value="InterPro"/>
</dbReference>
<dbReference type="InterPro" id="IPR006029">
    <property type="entry name" value="Neurotrans-gated_channel_TM"/>
</dbReference>
<dbReference type="InterPro" id="IPR038050">
    <property type="entry name" value="Neuro_actylchol_rec"/>
</dbReference>
<evidence type="ECO:0000256" key="3">
    <source>
        <dbReference type="ARBA" id="ARBA00022692"/>
    </source>
</evidence>
<dbReference type="PRINTS" id="PR00252">
    <property type="entry name" value="NRIONCHANNEL"/>
</dbReference>
<keyword evidence="4" id="KW-1133">Transmembrane helix</keyword>
<dbReference type="GO" id="GO:0016020">
    <property type="term" value="C:membrane"/>
    <property type="evidence" value="ECO:0007669"/>
    <property type="project" value="UniProtKB-SubCell"/>
</dbReference>
<keyword evidence="5" id="KW-0472">Membrane</keyword>
<evidence type="ECO:0000256" key="5">
    <source>
        <dbReference type="ARBA" id="ARBA00023136"/>
    </source>
</evidence>
<dbReference type="InterPro" id="IPR036734">
    <property type="entry name" value="Neur_chan_lig-bd_sf"/>
</dbReference>
<dbReference type="OrthoDB" id="5975154at2759"/>
<evidence type="ECO:0000259" key="7">
    <source>
        <dbReference type="Pfam" id="PF02932"/>
    </source>
</evidence>
<comment type="subcellular location">
    <subcellularLocation>
        <location evidence="1">Membrane</location>
        <topology evidence="1">Multi-pass membrane protein</topology>
    </subcellularLocation>
</comment>
<proteinExistence type="inferred from homology"/>
<protein>
    <submittedName>
        <fullName evidence="8">Neuronal acetylcholine receptor subunit alpha-10</fullName>
    </submittedName>
</protein>
<dbReference type="Gene3D" id="2.70.170.10">
    <property type="entry name" value="Neurotransmitter-gated ion-channel ligand-binding domain"/>
    <property type="match status" value="1"/>
</dbReference>
<evidence type="ECO:0000256" key="2">
    <source>
        <dbReference type="ARBA" id="ARBA00009237"/>
    </source>
</evidence>
<comment type="similarity">
    <text evidence="2">Belongs to the ligand-gated ion channel (TC 1.A.9) family. Acetylcholine receptor (TC 1.A.9.1) subfamily.</text>
</comment>
<reference evidence="8" key="1">
    <citation type="submission" date="2020-04" db="EMBL/GenBank/DDBJ databases">
        <authorList>
            <person name="Alioto T."/>
            <person name="Alioto T."/>
            <person name="Gomez Garrido J."/>
        </authorList>
    </citation>
    <scope>NUCLEOTIDE SEQUENCE</scope>
    <source>
        <strain evidence="8">A484AB</strain>
    </source>
</reference>
<keyword evidence="9" id="KW-1185">Reference proteome</keyword>
<dbReference type="SUPFAM" id="SSF90112">
    <property type="entry name" value="Neurotransmitter-gated ion-channel transmembrane pore"/>
    <property type="match status" value="1"/>
</dbReference>
<dbReference type="FunFam" id="2.70.170.10:FF:000016">
    <property type="entry name" value="Nicotinic acetylcholine receptor subunit"/>
    <property type="match status" value="1"/>
</dbReference>
<keyword evidence="8" id="KW-0675">Receptor</keyword>
<dbReference type="InterPro" id="IPR006201">
    <property type="entry name" value="Neur_channel"/>
</dbReference>
<dbReference type="Pfam" id="PF02932">
    <property type="entry name" value="Neur_chan_memb"/>
    <property type="match status" value="1"/>
</dbReference>
<dbReference type="InterPro" id="IPR036719">
    <property type="entry name" value="Neuro-gated_channel_TM_sf"/>
</dbReference>
<dbReference type="EMBL" id="CACRXK020001295">
    <property type="protein sequence ID" value="CAB3988233.1"/>
    <property type="molecule type" value="Genomic_DNA"/>
</dbReference>
<feature type="domain" description="Neurotransmitter-gated ion-channel transmembrane" evidence="7">
    <location>
        <begin position="240"/>
        <end position="432"/>
    </location>
</feature>
<gene>
    <name evidence="8" type="ORF">PACLA_8A058182</name>
</gene>
<dbReference type="SUPFAM" id="SSF63712">
    <property type="entry name" value="Nicotinic receptor ligand binding domain-like"/>
    <property type="match status" value="1"/>
</dbReference>
<evidence type="ECO:0000259" key="6">
    <source>
        <dbReference type="Pfam" id="PF02931"/>
    </source>
</evidence>
<dbReference type="PANTHER" id="PTHR18945">
    <property type="entry name" value="NEUROTRANSMITTER GATED ION CHANNEL"/>
    <property type="match status" value="1"/>
</dbReference>